<dbReference type="Gene3D" id="2.60.40.10">
    <property type="entry name" value="Immunoglobulins"/>
    <property type="match status" value="1"/>
</dbReference>
<evidence type="ECO:0000313" key="9">
    <source>
        <dbReference type="Ensembl" id="ENSOANP00000035184.1"/>
    </source>
</evidence>
<dbReference type="FunCoup" id="A0A6I8N297">
    <property type="interactions" value="20"/>
</dbReference>
<keyword evidence="4" id="KW-1015">Disulfide bond</keyword>
<dbReference type="InterPro" id="IPR003598">
    <property type="entry name" value="Ig_sub2"/>
</dbReference>
<dbReference type="SMART" id="SM00409">
    <property type="entry name" value="IG"/>
    <property type="match status" value="1"/>
</dbReference>
<dbReference type="Ensembl" id="ENSOANT00000060481.1">
    <property type="protein sequence ID" value="ENSOANP00000035184.1"/>
    <property type="gene ID" value="ENSOANG00000039514.1"/>
</dbReference>
<keyword evidence="10" id="KW-1185">Reference proteome</keyword>
<keyword evidence="6" id="KW-1133">Transmembrane helix</keyword>
<feature type="transmembrane region" description="Helical" evidence="6">
    <location>
        <begin position="367"/>
        <end position="387"/>
    </location>
</feature>
<dbReference type="Pfam" id="PF13927">
    <property type="entry name" value="Ig_3"/>
    <property type="match status" value="1"/>
</dbReference>
<protein>
    <submittedName>
        <fullName evidence="9">Adhesion molecule with Ig like domain 2</fullName>
    </submittedName>
</protein>
<feature type="domain" description="Ig-like" evidence="8">
    <location>
        <begin position="244"/>
        <end position="347"/>
    </location>
</feature>
<organism evidence="9 10">
    <name type="scientific">Ornithorhynchus anatinus</name>
    <name type="common">Duckbill platypus</name>
    <dbReference type="NCBI Taxonomy" id="9258"/>
    <lineage>
        <taxon>Eukaryota</taxon>
        <taxon>Metazoa</taxon>
        <taxon>Chordata</taxon>
        <taxon>Craniata</taxon>
        <taxon>Vertebrata</taxon>
        <taxon>Euteleostomi</taxon>
        <taxon>Mammalia</taxon>
        <taxon>Monotremata</taxon>
        <taxon>Ornithorhynchidae</taxon>
        <taxon>Ornithorhynchus</taxon>
    </lineage>
</organism>
<name>A0A6I8N297_ORNAN</name>
<dbReference type="Pfam" id="PF13516">
    <property type="entry name" value="LRR_6"/>
    <property type="match status" value="1"/>
</dbReference>
<evidence type="ECO:0000256" key="7">
    <source>
        <dbReference type="SAM" id="SignalP"/>
    </source>
</evidence>
<dbReference type="PRINTS" id="PR00019">
    <property type="entry name" value="LEURICHRPT"/>
</dbReference>
<dbReference type="OMA" id="DFVWVGP"/>
<dbReference type="PROSITE" id="PS50835">
    <property type="entry name" value="IG_LIKE"/>
    <property type="match status" value="1"/>
</dbReference>
<dbReference type="GO" id="GO:0007420">
    <property type="term" value="P:brain development"/>
    <property type="evidence" value="ECO:0000318"/>
    <property type="project" value="GO_Central"/>
</dbReference>
<keyword evidence="1" id="KW-0433">Leucine-rich repeat</keyword>
<dbReference type="GeneTree" id="ENSGT00950000183146"/>
<dbReference type="InParanoid" id="A0A6I8N297"/>
<evidence type="ECO:0000256" key="5">
    <source>
        <dbReference type="SAM" id="MobiDB-lite"/>
    </source>
</evidence>
<feature type="signal peptide" evidence="7">
    <location>
        <begin position="1"/>
        <end position="17"/>
    </location>
</feature>
<dbReference type="InterPro" id="IPR032675">
    <property type="entry name" value="LRR_dom_sf"/>
</dbReference>
<keyword evidence="2 7" id="KW-0732">Signal</keyword>
<dbReference type="GO" id="GO:0007157">
    <property type="term" value="P:heterophilic cell-cell adhesion via plasma membrane cell adhesion molecules"/>
    <property type="evidence" value="ECO:0000318"/>
    <property type="project" value="GO_Central"/>
</dbReference>
<dbReference type="Gene3D" id="3.80.10.10">
    <property type="entry name" value="Ribonuclease Inhibitor"/>
    <property type="match status" value="1"/>
</dbReference>
<dbReference type="PROSITE" id="PS51450">
    <property type="entry name" value="LRR"/>
    <property type="match status" value="1"/>
</dbReference>
<accession>A0A6I8N297</accession>
<dbReference type="SUPFAM" id="SSF48726">
    <property type="entry name" value="Immunoglobulin"/>
    <property type="match status" value="1"/>
</dbReference>
<proteinExistence type="predicted"/>
<dbReference type="SMART" id="SM00408">
    <property type="entry name" value="IGc2"/>
    <property type="match status" value="1"/>
</dbReference>
<reference evidence="9 10" key="1">
    <citation type="journal article" date="2008" name="Nature">
        <title>Genome analysis of the platypus reveals unique signatures of evolution.</title>
        <authorList>
            <person name="Warren W.C."/>
            <person name="Hillier L.W."/>
            <person name="Marshall Graves J.A."/>
            <person name="Birney E."/>
            <person name="Ponting C.P."/>
            <person name="Grutzner F."/>
            <person name="Belov K."/>
            <person name="Miller W."/>
            <person name="Clarke L."/>
            <person name="Chinwalla A.T."/>
            <person name="Yang S.P."/>
            <person name="Heger A."/>
            <person name="Locke D.P."/>
            <person name="Miethke P."/>
            <person name="Waters P.D."/>
            <person name="Veyrunes F."/>
            <person name="Fulton L."/>
            <person name="Fulton B."/>
            <person name="Graves T."/>
            <person name="Wallis J."/>
            <person name="Puente X.S."/>
            <person name="Lopez-Otin C."/>
            <person name="Ordonez G.R."/>
            <person name="Eichler E.E."/>
            <person name="Chen L."/>
            <person name="Cheng Z."/>
            <person name="Deakin J.E."/>
            <person name="Alsop A."/>
            <person name="Thompson K."/>
            <person name="Kirby P."/>
            <person name="Papenfuss A.T."/>
            <person name="Wakefield M.J."/>
            <person name="Olender T."/>
            <person name="Lancet D."/>
            <person name="Huttley G.A."/>
            <person name="Smit A.F."/>
            <person name="Pask A."/>
            <person name="Temple-Smith P."/>
            <person name="Batzer M.A."/>
            <person name="Walker J.A."/>
            <person name="Konkel M.K."/>
            <person name="Harris R.S."/>
            <person name="Whittington C.M."/>
            <person name="Wong E.S."/>
            <person name="Gemmell N.J."/>
            <person name="Buschiazzo E."/>
            <person name="Vargas Jentzsch I.M."/>
            <person name="Merkel A."/>
            <person name="Schmitz J."/>
            <person name="Zemann A."/>
            <person name="Churakov G."/>
            <person name="Kriegs J.O."/>
            <person name="Brosius J."/>
            <person name="Murchison E.P."/>
            <person name="Sachidanandam R."/>
            <person name="Smith C."/>
            <person name="Hannon G.J."/>
            <person name="Tsend-Ayush E."/>
            <person name="McMillan D."/>
            <person name="Attenborough R."/>
            <person name="Rens W."/>
            <person name="Ferguson-Smith M."/>
            <person name="Lefevre C.M."/>
            <person name="Sharp J.A."/>
            <person name="Nicholas K.R."/>
            <person name="Ray D.A."/>
            <person name="Kube M."/>
            <person name="Reinhardt R."/>
            <person name="Pringle T.H."/>
            <person name="Taylor J."/>
            <person name="Jones R.C."/>
            <person name="Nixon B."/>
            <person name="Dacheux J.L."/>
            <person name="Niwa H."/>
            <person name="Sekita Y."/>
            <person name="Huang X."/>
            <person name="Stark A."/>
            <person name="Kheradpour P."/>
            <person name="Kellis M."/>
            <person name="Flicek P."/>
            <person name="Chen Y."/>
            <person name="Webber C."/>
            <person name="Hardison R."/>
            <person name="Nelson J."/>
            <person name="Hallsworth-Pepin K."/>
            <person name="Delehaunty K."/>
            <person name="Markovic C."/>
            <person name="Minx P."/>
            <person name="Feng Y."/>
            <person name="Kremitzki C."/>
            <person name="Mitreva M."/>
            <person name="Glasscock J."/>
            <person name="Wylie T."/>
            <person name="Wohldmann P."/>
            <person name="Thiru P."/>
            <person name="Nhan M.N."/>
            <person name="Pohl C.S."/>
            <person name="Smith S.M."/>
            <person name="Hou S."/>
            <person name="Nefedov M."/>
            <person name="de Jong P.J."/>
            <person name="Renfree M.B."/>
            <person name="Mardis E.R."/>
            <person name="Wilson R.K."/>
        </authorList>
    </citation>
    <scope>NUCLEOTIDE SEQUENCE [LARGE SCALE GENOMIC DNA]</scope>
    <source>
        <strain evidence="9 10">Glennie</strain>
    </source>
</reference>
<dbReference type="Bgee" id="ENSOANG00000039514">
    <property type="expression patterns" value="Expressed in testis and 8 other cell types or tissues"/>
</dbReference>
<evidence type="ECO:0000256" key="1">
    <source>
        <dbReference type="ARBA" id="ARBA00022614"/>
    </source>
</evidence>
<gene>
    <name evidence="9" type="primary">AMIGO2</name>
</gene>
<dbReference type="InterPro" id="IPR036179">
    <property type="entry name" value="Ig-like_dom_sf"/>
</dbReference>
<sequence length="475" mass="52138">EGRDLLCLAVMVTTVGAGAPGTCPSACVCATDVVSCAGESLAEVPADLYRHVKRLDLSHNRIGWLDPEWMPALLELNALIVRQNNITGISAGSFSSTPNLRCLDLSSNKLRTLGSPVFQELKLLEVLLLYNNRIAHLDPAAFGGLPRLRKLYLSGNALTRFPLDLYVGKFKLPQLGFLDVSHNRLSALPIHRLHLVATKQLSGVYLHGNPFVCDCALYSLFTSWYRRHFSAVTDFKKRIHLSFPLMQDGFLNCSDGSAGVSLGSVHEAQVGEKFIVRCDSKLSDSSTDFVWILPGERALEPGREMENFRVFPNGSLEIESARFEDAGVYSCIAVDRQRPVNETVEVRINVNNFTQSKSHAHEAFNTAFTTLAACVASIVLVLLYLYLTPCPCQCKAKRQKRKPNQNSVVLNAVPPGDPPVDERKPGTGKRVVFLEPLKDPGPGQNGKSILKTTRVKSDSDSINSVFSDTPFVAPS</sequence>
<dbReference type="Proteomes" id="UP000002279">
    <property type="component" value="Chromosome 2"/>
</dbReference>
<feature type="chain" id="PRO_5026050229" evidence="7">
    <location>
        <begin position="18"/>
        <end position="475"/>
    </location>
</feature>
<evidence type="ECO:0000256" key="2">
    <source>
        <dbReference type="ARBA" id="ARBA00022729"/>
    </source>
</evidence>
<dbReference type="SUPFAM" id="SSF52058">
    <property type="entry name" value="L domain-like"/>
    <property type="match status" value="1"/>
</dbReference>
<dbReference type="GO" id="GO:0016020">
    <property type="term" value="C:membrane"/>
    <property type="evidence" value="ECO:0000318"/>
    <property type="project" value="GO_Central"/>
</dbReference>
<dbReference type="InterPro" id="IPR013783">
    <property type="entry name" value="Ig-like_fold"/>
</dbReference>
<keyword evidence="6" id="KW-0472">Membrane</keyword>
<dbReference type="PANTHER" id="PTHR24369">
    <property type="entry name" value="ANTIGEN BSP, PUTATIVE-RELATED"/>
    <property type="match status" value="1"/>
</dbReference>
<dbReference type="Pfam" id="PF13855">
    <property type="entry name" value="LRR_8"/>
    <property type="match status" value="1"/>
</dbReference>
<keyword evidence="6" id="KW-0812">Transmembrane</keyword>
<evidence type="ECO:0000256" key="4">
    <source>
        <dbReference type="ARBA" id="ARBA00023157"/>
    </source>
</evidence>
<dbReference type="InterPro" id="IPR050541">
    <property type="entry name" value="LRR_TM_domain-containing"/>
</dbReference>
<dbReference type="InterPro" id="IPR003591">
    <property type="entry name" value="Leu-rich_rpt_typical-subtyp"/>
</dbReference>
<dbReference type="InterPro" id="IPR007110">
    <property type="entry name" value="Ig-like_dom"/>
</dbReference>
<keyword evidence="3" id="KW-0677">Repeat</keyword>
<evidence type="ECO:0000313" key="10">
    <source>
        <dbReference type="Proteomes" id="UP000002279"/>
    </source>
</evidence>
<dbReference type="InterPro" id="IPR001611">
    <property type="entry name" value="Leu-rich_rpt"/>
</dbReference>
<feature type="region of interest" description="Disordered" evidence="5">
    <location>
        <begin position="403"/>
        <end position="475"/>
    </location>
</feature>
<dbReference type="PANTHER" id="PTHR24369:SF213">
    <property type="entry name" value="INSULIN LIKE GROWTH FACTOR BINDING PROTEIN ACID LABILE SUBUNIT"/>
    <property type="match status" value="1"/>
</dbReference>
<reference evidence="9" key="2">
    <citation type="submission" date="2025-08" db="UniProtKB">
        <authorList>
            <consortium name="Ensembl"/>
        </authorList>
    </citation>
    <scope>IDENTIFICATION</scope>
    <source>
        <strain evidence="9">Glennie</strain>
    </source>
</reference>
<evidence type="ECO:0000259" key="8">
    <source>
        <dbReference type="PROSITE" id="PS50835"/>
    </source>
</evidence>
<evidence type="ECO:0000256" key="6">
    <source>
        <dbReference type="SAM" id="Phobius"/>
    </source>
</evidence>
<dbReference type="InterPro" id="IPR003599">
    <property type="entry name" value="Ig_sub"/>
</dbReference>
<reference evidence="9" key="3">
    <citation type="submission" date="2025-09" db="UniProtKB">
        <authorList>
            <consortium name="Ensembl"/>
        </authorList>
    </citation>
    <scope>IDENTIFICATION</scope>
    <source>
        <strain evidence="9">Glennie</strain>
    </source>
</reference>
<dbReference type="GO" id="GO:0051965">
    <property type="term" value="P:positive regulation of synapse assembly"/>
    <property type="evidence" value="ECO:0000318"/>
    <property type="project" value="GO_Central"/>
</dbReference>
<dbReference type="SMART" id="SM00369">
    <property type="entry name" value="LRR_TYP"/>
    <property type="match status" value="5"/>
</dbReference>
<dbReference type="AlphaFoldDB" id="A0A6I8N297"/>
<evidence type="ECO:0000256" key="3">
    <source>
        <dbReference type="ARBA" id="ARBA00022737"/>
    </source>
</evidence>